<gene>
    <name evidence="3" type="ORF">CAUJ_LOCUS12880</name>
</gene>
<evidence type="ECO:0000313" key="4">
    <source>
        <dbReference type="Proteomes" id="UP000835052"/>
    </source>
</evidence>
<reference evidence="3" key="1">
    <citation type="submission" date="2020-10" db="EMBL/GenBank/DDBJ databases">
        <authorList>
            <person name="Kikuchi T."/>
        </authorList>
    </citation>
    <scope>NUCLEOTIDE SEQUENCE</scope>
    <source>
        <strain evidence="3">NKZ352</strain>
    </source>
</reference>
<sequence>MRAKFFLLLSIFHVYIIVFVVPAKFQNVLQKNITLSQRCYTNKHLKIAPEGKDSRGFGDPVCLSERCVCQLKSEYPIGMTPSTNTSRPTPKTEPTTKSVSRPKQPVSHGYSSISTNLRPKGSSGAVPTSPARII</sequence>
<keyword evidence="2" id="KW-0732">Signal</keyword>
<evidence type="ECO:0000313" key="3">
    <source>
        <dbReference type="EMBL" id="CAD6196969.1"/>
    </source>
</evidence>
<feature type="signal peptide" evidence="2">
    <location>
        <begin position="1"/>
        <end position="22"/>
    </location>
</feature>
<feature type="region of interest" description="Disordered" evidence="1">
    <location>
        <begin position="78"/>
        <end position="134"/>
    </location>
</feature>
<protein>
    <submittedName>
        <fullName evidence="3">Uncharacterized protein</fullName>
    </submittedName>
</protein>
<feature type="compositionally biased region" description="Polar residues" evidence="1">
    <location>
        <begin position="80"/>
        <end position="101"/>
    </location>
</feature>
<evidence type="ECO:0000256" key="2">
    <source>
        <dbReference type="SAM" id="SignalP"/>
    </source>
</evidence>
<evidence type="ECO:0000256" key="1">
    <source>
        <dbReference type="SAM" id="MobiDB-lite"/>
    </source>
</evidence>
<keyword evidence="4" id="KW-1185">Reference proteome</keyword>
<feature type="chain" id="PRO_5035779235" evidence="2">
    <location>
        <begin position="23"/>
        <end position="134"/>
    </location>
</feature>
<dbReference type="EMBL" id="CAJGYM010000083">
    <property type="protein sequence ID" value="CAD6196969.1"/>
    <property type="molecule type" value="Genomic_DNA"/>
</dbReference>
<accession>A0A8S1HS06</accession>
<proteinExistence type="predicted"/>
<dbReference type="AlphaFoldDB" id="A0A8S1HS06"/>
<comment type="caution">
    <text evidence="3">The sequence shown here is derived from an EMBL/GenBank/DDBJ whole genome shotgun (WGS) entry which is preliminary data.</text>
</comment>
<organism evidence="3 4">
    <name type="scientific">Caenorhabditis auriculariae</name>
    <dbReference type="NCBI Taxonomy" id="2777116"/>
    <lineage>
        <taxon>Eukaryota</taxon>
        <taxon>Metazoa</taxon>
        <taxon>Ecdysozoa</taxon>
        <taxon>Nematoda</taxon>
        <taxon>Chromadorea</taxon>
        <taxon>Rhabditida</taxon>
        <taxon>Rhabditina</taxon>
        <taxon>Rhabditomorpha</taxon>
        <taxon>Rhabditoidea</taxon>
        <taxon>Rhabditidae</taxon>
        <taxon>Peloderinae</taxon>
        <taxon>Caenorhabditis</taxon>
    </lineage>
</organism>
<name>A0A8S1HS06_9PELO</name>
<dbReference type="Proteomes" id="UP000835052">
    <property type="component" value="Unassembled WGS sequence"/>
</dbReference>